<protein>
    <submittedName>
        <fullName evidence="1">Uncharacterized protein</fullName>
    </submittedName>
</protein>
<evidence type="ECO:0000313" key="1">
    <source>
        <dbReference type="EMBL" id="RKS80230.1"/>
    </source>
</evidence>
<proteinExistence type="predicted"/>
<accession>A0A420XU04</accession>
<dbReference type="Proteomes" id="UP000281955">
    <property type="component" value="Unassembled WGS sequence"/>
</dbReference>
<organism evidence="1 2">
    <name type="scientific">Motilibacter peucedani</name>
    <dbReference type="NCBI Taxonomy" id="598650"/>
    <lineage>
        <taxon>Bacteria</taxon>
        <taxon>Bacillati</taxon>
        <taxon>Actinomycetota</taxon>
        <taxon>Actinomycetes</taxon>
        <taxon>Motilibacterales</taxon>
        <taxon>Motilibacteraceae</taxon>
        <taxon>Motilibacter</taxon>
    </lineage>
</organism>
<dbReference type="InParanoid" id="A0A420XU04"/>
<sequence>MPERAILEHESITFDTDLLGLDMPWRTAEALEDFGVLLREGATDRTTATLPVP</sequence>
<dbReference type="AlphaFoldDB" id="A0A420XU04"/>
<reference evidence="1 2" key="1">
    <citation type="submission" date="2018-10" db="EMBL/GenBank/DDBJ databases">
        <title>Genomic Encyclopedia of Archaeal and Bacterial Type Strains, Phase II (KMG-II): from individual species to whole genera.</title>
        <authorList>
            <person name="Goeker M."/>
        </authorList>
    </citation>
    <scope>NUCLEOTIDE SEQUENCE [LARGE SCALE GENOMIC DNA]</scope>
    <source>
        <strain evidence="1 2">RP-AC37</strain>
    </source>
</reference>
<dbReference type="RefSeq" id="WP_183061639.1">
    <property type="nucleotide sequence ID" value="NZ_RBWV01000009.1"/>
</dbReference>
<keyword evidence="2" id="KW-1185">Reference proteome</keyword>
<name>A0A420XU04_9ACTN</name>
<comment type="caution">
    <text evidence="1">The sequence shown here is derived from an EMBL/GenBank/DDBJ whole genome shotgun (WGS) entry which is preliminary data.</text>
</comment>
<evidence type="ECO:0000313" key="2">
    <source>
        <dbReference type="Proteomes" id="UP000281955"/>
    </source>
</evidence>
<dbReference type="EMBL" id="RBWV01000009">
    <property type="protein sequence ID" value="RKS80230.1"/>
    <property type="molecule type" value="Genomic_DNA"/>
</dbReference>
<gene>
    <name evidence="1" type="ORF">CLV35_0653</name>
</gene>